<reference evidence="1 2" key="1">
    <citation type="submission" date="2017-06" db="EMBL/GenBank/DDBJ databases">
        <title>Comparative genomic analysis of Ambrosia Fusariam Clade fungi.</title>
        <authorList>
            <person name="Stajich J.E."/>
            <person name="Carrillo J."/>
            <person name="Kijimoto T."/>
            <person name="Eskalen A."/>
            <person name="O'Donnell K."/>
            <person name="Kasson M."/>
        </authorList>
    </citation>
    <scope>NUCLEOTIDE SEQUENCE [LARGE SCALE GENOMIC DNA]</scope>
    <source>
        <strain evidence="1 2">NRRL62579</strain>
    </source>
</reference>
<evidence type="ECO:0008006" key="3">
    <source>
        <dbReference type="Google" id="ProtNLM"/>
    </source>
</evidence>
<evidence type="ECO:0000313" key="1">
    <source>
        <dbReference type="EMBL" id="RSL83423.1"/>
    </source>
</evidence>
<dbReference type="Pfam" id="PF13095">
    <property type="entry name" value="FTA2"/>
    <property type="match status" value="1"/>
</dbReference>
<dbReference type="AlphaFoldDB" id="A0A428S150"/>
<name>A0A428S150_9HYPO</name>
<organism evidence="1 2">
    <name type="scientific">Fusarium oligoseptatum</name>
    <dbReference type="NCBI Taxonomy" id="2604345"/>
    <lineage>
        <taxon>Eukaryota</taxon>
        <taxon>Fungi</taxon>
        <taxon>Dikarya</taxon>
        <taxon>Ascomycota</taxon>
        <taxon>Pezizomycotina</taxon>
        <taxon>Sordariomycetes</taxon>
        <taxon>Hypocreomycetidae</taxon>
        <taxon>Hypocreales</taxon>
        <taxon>Nectriaceae</taxon>
        <taxon>Fusarium</taxon>
        <taxon>Fusarium solani species complex</taxon>
    </lineage>
</organism>
<sequence length="154" mass="17846">MSLSESIRWQPPKPDPILLDFERRCRVAKEQPFLDEKSIDDTTTDCAWANLRRPRLGRFKQQGAFTFTNLLGYGQDGIVWKVDAGGGQIYALKVFWDNHPPEGTRYWAVQRECQKRLTPRNDAMCNRTFFRPHLVEPKAENIARCGSQSPCLFQ</sequence>
<evidence type="ECO:0000313" key="2">
    <source>
        <dbReference type="Proteomes" id="UP000287144"/>
    </source>
</evidence>
<dbReference type="Proteomes" id="UP000287144">
    <property type="component" value="Unassembled WGS sequence"/>
</dbReference>
<dbReference type="InterPro" id="IPR025213">
    <property type="entry name" value="Sim4_Fta2"/>
</dbReference>
<proteinExistence type="predicted"/>
<dbReference type="EMBL" id="NKCK01000380">
    <property type="protein sequence ID" value="RSL83423.1"/>
    <property type="molecule type" value="Genomic_DNA"/>
</dbReference>
<protein>
    <recommendedName>
        <fullName evidence="3">Protein kinase domain-containing protein</fullName>
    </recommendedName>
</protein>
<keyword evidence="2" id="KW-1185">Reference proteome</keyword>
<dbReference type="STRING" id="1325735.A0A428S150"/>
<comment type="caution">
    <text evidence="1">The sequence shown here is derived from an EMBL/GenBank/DDBJ whole genome shotgun (WGS) entry which is preliminary data.</text>
</comment>
<gene>
    <name evidence="1" type="ORF">CEP52_016718</name>
</gene>
<accession>A0A428S150</accession>